<dbReference type="EMBL" id="JAPMLT010000001">
    <property type="protein sequence ID" value="MCX7568564.1"/>
    <property type="molecule type" value="Genomic_DNA"/>
</dbReference>
<evidence type="ECO:0000313" key="4">
    <source>
        <dbReference type="Proteomes" id="UP001208017"/>
    </source>
</evidence>
<accession>A0ABT3X1J1</accession>
<keyword evidence="4" id="KW-1185">Reference proteome</keyword>
<dbReference type="Proteomes" id="UP001208017">
    <property type="component" value="Unassembled WGS sequence"/>
</dbReference>
<dbReference type="Pfam" id="PF01368">
    <property type="entry name" value="DHH"/>
    <property type="match status" value="1"/>
</dbReference>
<dbReference type="InterPro" id="IPR001667">
    <property type="entry name" value="DDH_dom"/>
</dbReference>
<dbReference type="Pfam" id="PF02272">
    <property type="entry name" value="DHHA1"/>
    <property type="match status" value="1"/>
</dbReference>
<sequence>MSQTQNLKQEYKAAADFFRNHDHFLLLVHEKPDGDALGSCLGAAHLLHKLGKSFRLINDDPIPNKFSFFPMADRFELPDGVQERFDAVISFDCGDRKRLGCSGQLIADNAQILNIDHHVTNDRFGTENLVDLTAAATCQIVYKVARELGVELDIDTATCLYTGLVTDTGGFRYSNTTEDVLLIAADLLRHGVQPYNVVDKVLETMTWAQVQLIREGLDSLGRDESGRIAWVAVSREMLERVKGDDEDVEGLVNYPRNVEGVEVGICFRELSPDKTKVSFRSKYVVDVGRIALEFGGGGHARAAGCKMDGSLEEVRERVLARVKEAIAEVGANA</sequence>
<feature type="domain" description="DHHA1" evidence="2">
    <location>
        <begin position="243"/>
        <end position="327"/>
    </location>
</feature>
<name>A0ABT3X1J1_9BACL</name>
<dbReference type="InterPro" id="IPR051319">
    <property type="entry name" value="Oligoribo/pAp-PDE_c-di-AMP_PDE"/>
</dbReference>
<dbReference type="InterPro" id="IPR003156">
    <property type="entry name" value="DHHA1_dom"/>
</dbReference>
<dbReference type="SUPFAM" id="SSF64182">
    <property type="entry name" value="DHH phosphoesterases"/>
    <property type="match status" value="1"/>
</dbReference>
<dbReference type="Gene3D" id="3.10.310.30">
    <property type="match status" value="1"/>
</dbReference>
<reference evidence="3 4" key="1">
    <citation type="submission" date="2022-11" db="EMBL/GenBank/DDBJ databases">
        <title>Study of microbial diversity in lake waters.</title>
        <authorList>
            <person name="Zhang J."/>
        </authorList>
    </citation>
    <scope>NUCLEOTIDE SEQUENCE [LARGE SCALE GENOMIC DNA]</scope>
    <source>
        <strain evidence="3 4">DT12</strain>
    </source>
</reference>
<dbReference type="PANTHER" id="PTHR47618">
    <property type="entry name" value="BIFUNCTIONAL OLIGORIBONUCLEASE AND PAP PHOSPHATASE NRNA"/>
    <property type="match status" value="1"/>
</dbReference>
<protein>
    <submittedName>
        <fullName evidence="3">Bifunctional oligoribonuclease/PAP phosphatase NrnA</fullName>
    </submittedName>
</protein>
<comment type="caution">
    <text evidence="3">The sequence shown here is derived from an EMBL/GenBank/DDBJ whole genome shotgun (WGS) entry which is preliminary data.</text>
</comment>
<dbReference type="InterPro" id="IPR038763">
    <property type="entry name" value="DHH_sf"/>
</dbReference>
<dbReference type="RefSeq" id="WP_267149807.1">
    <property type="nucleotide sequence ID" value="NZ_JAPMLT010000001.1"/>
</dbReference>
<proteinExistence type="predicted"/>
<evidence type="ECO:0000313" key="3">
    <source>
        <dbReference type="EMBL" id="MCX7568564.1"/>
    </source>
</evidence>
<dbReference type="PANTHER" id="PTHR47618:SF1">
    <property type="entry name" value="BIFUNCTIONAL OLIGORIBONUCLEASE AND PAP PHOSPHATASE NRNA"/>
    <property type="match status" value="1"/>
</dbReference>
<dbReference type="Gene3D" id="3.90.1640.10">
    <property type="entry name" value="inorganic pyrophosphatase (n-terminal core)"/>
    <property type="match status" value="1"/>
</dbReference>
<evidence type="ECO:0000259" key="2">
    <source>
        <dbReference type="Pfam" id="PF02272"/>
    </source>
</evidence>
<organism evidence="3 4">
    <name type="scientific">Tumebacillus lacus</name>
    <dbReference type="NCBI Taxonomy" id="2995335"/>
    <lineage>
        <taxon>Bacteria</taxon>
        <taxon>Bacillati</taxon>
        <taxon>Bacillota</taxon>
        <taxon>Bacilli</taxon>
        <taxon>Bacillales</taxon>
        <taxon>Alicyclobacillaceae</taxon>
        <taxon>Tumebacillus</taxon>
    </lineage>
</organism>
<gene>
    <name evidence="3" type="ORF">OS242_01100</name>
</gene>
<evidence type="ECO:0000259" key="1">
    <source>
        <dbReference type="Pfam" id="PF01368"/>
    </source>
</evidence>
<feature type="domain" description="DDH" evidence="1">
    <location>
        <begin position="25"/>
        <end position="163"/>
    </location>
</feature>